<gene>
    <name evidence="2" type="ORF">EGYM00163_LOCUS20158</name>
</gene>
<feature type="region of interest" description="Disordered" evidence="1">
    <location>
        <begin position="1"/>
        <end position="103"/>
    </location>
</feature>
<dbReference type="AlphaFoldDB" id="A0A7S4CX74"/>
<reference evidence="2" key="1">
    <citation type="submission" date="2021-01" db="EMBL/GenBank/DDBJ databases">
        <authorList>
            <person name="Corre E."/>
            <person name="Pelletier E."/>
            <person name="Niang G."/>
            <person name="Scheremetjew M."/>
            <person name="Finn R."/>
            <person name="Kale V."/>
            <person name="Holt S."/>
            <person name="Cochrane G."/>
            <person name="Meng A."/>
            <person name="Brown T."/>
            <person name="Cohen L."/>
        </authorList>
    </citation>
    <scope>NUCLEOTIDE SEQUENCE</scope>
    <source>
        <strain evidence="2">CCMP1594</strain>
    </source>
</reference>
<name>A0A7S4CX74_9EUGL</name>
<feature type="compositionally biased region" description="Basic and acidic residues" evidence="1">
    <location>
        <begin position="1"/>
        <end position="13"/>
    </location>
</feature>
<evidence type="ECO:0000256" key="1">
    <source>
        <dbReference type="SAM" id="MobiDB-lite"/>
    </source>
</evidence>
<proteinExistence type="predicted"/>
<evidence type="ECO:0000313" key="2">
    <source>
        <dbReference type="EMBL" id="CAE0809027.1"/>
    </source>
</evidence>
<feature type="compositionally biased region" description="Basic and acidic residues" evidence="1">
    <location>
        <begin position="29"/>
        <end position="40"/>
    </location>
</feature>
<accession>A0A7S4CX74</accession>
<dbReference type="EMBL" id="HBJA01056964">
    <property type="protein sequence ID" value="CAE0809027.1"/>
    <property type="molecule type" value="Transcribed_RNA"/>
</dbReference>
<organism evidence="2">
    <name type="scientific">Eutreptiella gymnastica</name>
    <dbReference type="NCBI Taxonomy" id="73025"/>
    <lineage>
        <taxon>Eukaryota</taxon>
        <taxon>Discoba</taxon>
        <taxon>Euglenozoa</taxon>
        <taxon>Euglenida</taxon>
        <taxon>Spirocuta</taxon>
        <taxon>Euglenophyceae</taxon>
        <taxon>Eutreptiales</taxon>
        <taxon>Eutreptiaceae</taxon>
        <taxon>Eutreptiella</taxon>
    </lineage>
</organism>
<protein>
    <submittedName>
        <fullName evidence="2">Uncharacterized protein</fullName>
    </submittedName>
</protein>
<sequence length="184" mass="19530">MDDHLERAEDTVRVHPHGASLPRPLPRGSHRDRAPQDKRHPVAHLRPGGTPASPCLDPILSRTASPGDNHSVDQPRGYPQEGGEFQGPARPERALGHPHGGGLGRPPAYRTCSCCGASGEGYPCLPHYTAALQAAVGSGAPSLHCRTAQGSVQRGFEWVNRRAAETVRKQTLDTPAVNASQGCP</sequence>